<accession>A0A1D1V377</accession>
<dbReference type="Gene3D" id="1.20.58.80">
    <property type="entry name" value="Phosphotransferase system, lactose/cellobiose-type IIA subunit"/>
    <property type="match status" value="1"/>
</dbReference>
<dbReference type="PANTHER" id="PTHR14964:SF2">
    <property type="entry name" value="NUCLEAR RECEPTOR-BINDING FACTOR 2"/>
    <property type="match status" value="1"/>
</dbReference>
<dbReference type="STRING" id="947166.A0A1D1V377"/>
<dbReference type="InterPro" id="IPR039679">
    <property type="entry name" value="NRBF2"/>
</dbReference>
<dbReference type="Pfam" id="PF17169">
    <property type="entry name" value="NRBF2_MIT"/>
    <property type="match status" value="1"/>
</dbReference>
<keyword evidence="5" id="KW-1185">Reference proteome</keyword>
<protein>
    <recommendedName>
        <fullName evidence="3">Nuclear receptor-binding factor 2 MIT domain-containing protein</fullName>
    </recommendedName>
</protein>
<proteinExistence type="predicted"/>
<feature type="coiled-coil region" evidence="1">
    <location>
        <begin position="174"/>
        <end position="201"/>
    </location>
</feature>
<dbReference type="InterPro" id="IPR033393">
    <property type="entry name" value="NRBF2_MIT"/>
</dbReference>
<evidence type="ECO:0000256" key="1">
    <source>
        <dbReference type="SAM" id="Coils"/>
    </source>
</evidence>
<dbReference type="GO" id="GO:0006914">
    <property type="term" value="P:autophagy"/>
    <property type="evidence" value="ECO:0007669"/>
    <property type="project" value="InterPro"/>
</dbReference>
<sequence length="262" mass="29387">MEEISKAPLNQAHFLDRKADYYTRKNLLEKAIQCRQRAVDCLEAVRTLSLSDDCILSLNSQVSTHLLQIHILKEQLCQKSSKMPAVSQVALQANKSTPPSVKPPKSTYSSEIEAAIKKEILKGDQLLESLVSQQIKERDEKNDAMISSAVKRPKPVEEVLEELRDHNLQLKSLIGGLFEEVDTLKTENNELRAKLAEFERQSDLKDASVDVKSASMEATSPSMPELPPLEPLDFPSFDSIPISLKPRVRVPRPNRSSETSQT</sequence>
<dbReference type="EMBL" id="BDGG01000003">
    <property type="protein sequence ID" value="GAU95340.1"/>
    <property type="molecule type" value="Genomic_DNA"/>
</dbReference>
<evidence type="ECO:0000256" key="2">
    <source>
        <dbReference type="SAM" id="MobiDB-lite"/>
    </source>
</evidence>
<dbReference type="PANTHER" id="PTHR14964">
    <property type="entry name" value="NUCLEAR RECEPTOR BINDING FACTOR 2"/>
    <property type="match status" value="1"/>
</dbReference>
<feature type="domain" description="Nuclear receptor-binding factor 2 MIT" evidence="3">
    <location>
        <begin position="6"/>
        <end position="76"/>
    </location>
</feature>
<dbReference type="Proteomes" id="UP000186922">
    <property type="component" value="Unassembled WGS sequence"/>
</dbReference>
<dbReference type="SUPFAM" id="SSF140361">
    <property type="entry name" value="MIT domain-like"/>
    <property type="match status" value="1"/>
</dbReference>
<name>A0A1D1V377_RAMVA</name>
<dbReference type="OrthoDB" id="3694230at2759"/>
<evidence type="ECO:0000313" key="5">
    <source>
        <dbReference type="Proteomes" id="UP000186922"/>
    </source>
</evidence>
<evidence type="ECO:0000313" key="4">
    <source>
        <dbReference type="EMBL" id="GAU95340.1"/>
    </source>
</evidence>
<feature type="region of interest" description="Disordered" evidence="2">
    <location>
        <begin position="206"/>
        <end position="234"/>
    </location>
</feature>
<dbReference type="AlphaFoldDB" id="A0A1D1V377"/>
<comment type="caution">
    <text evidence="4">The sequence shown here is derived from an EMBL/GenBank/DDBJ whole genome shotgun (WGS) entry which is preliminary data.</text>
</comment>
<gene>
    <name evidence="4" type="primary">RvY_06974-1</name>
    <name evidence="4" type="synonym">RvY_06974.1</name>
    <name evidence="4" type="ORF">RvY_06974</name>
</gene>
<evidence type="ECO:0000259" key="3">
    <source>
        <dbReference type="Pfam" id="PF17169"/>
    </source>
</evidence>
<keyword evidence="1" id="KW-0175">Coiled coil</keyword>
<reference evidence="4 5" key="1">
    <citation type="journal article" date="2016" name="Nat. Commun.">
        <title>Extremotolerant tardigrade genome and improved radiotolerance of human cultured cells by tardigrade-unique protein.</title>
        <authorList>
            <person name="Hashimoto T."/>
            <person name="Horikawa D.D."/>
            <person name="Saito Y."/>
            <person name="Kuwahara H."/>
            <person name="Kozuka-Hata H."/>
            <person name="Shin-I T."/>
            <person name="Minakuchi Y."/>
            <person name="Ohishi K."/>
            <person name="Motoyama A."/>
            <person name="Aizu T."/>
            <person name="Enomoto A."/>
            <person name="Kondo K."/>
            <person name="Tanaka S."/>
            <person name="Hara Y."/>
            <person name="Koshikawa S."/>
            <person name="Sagara H."/>
            <person name="Miura T."/>
            <person name="Yokobori S."/>
            <person name="Miyagawa K."/>
            <person name="Suzuki Y."/>
            <person name="Kubo T."/>
            <person name="Oyama M."/>
            <person name="Kohara Y."/>
            <person name="Fujiyama A."/>
            <person name="Arakawa K."/>
            <person name="Katayama T."/>
            <person name="Toyoda A."/>
            <person name="Kunieda T."/>
        </authorList>
    </citation>
    <scope>NUCLEOTIDE SEQUENCE [LARGE SCALE GENOMIC DNA]</scope>
    <source>
        <strain evidence="4 5">YOKOZUNA-1</strain>
    </source>
</reference>
<organism evidence="4 5">
    <name type="scientific">Ramazzottius varieornatus</name>
    <name type="common">Water bear</name>
    <name type="synonym">Tardigrade</name>
    <dbReference type="NCBI Taxonomy" id="947166"/>
    <lineage>
        <taxon>Eukaryota</taxon>
        <taxon>Metazoa</taxon>
        <taxon>Ecdysozoa</taxon>
        <taxon>Tardigrada</taxon>
        <taxon>Eutardigrada</taxon>
        <taxon>Parachela</taxon>
        <taxon>Hypsibioidea</taxon>
        <taxon>Ramazzottiidae</taxon>
        <taxon>Ramazzottius</taxon>
    </lineage>
</organism>